<dbReference type="RefSeq" id="WP_157746785.1">
    <property type="nucleotide sequence ID" value="NZ_AP014946.1"/>
</dbReference>
<dbReference type="KEGG" id="vgo:GJW-30_1_03707"/>
<evidence type="ECO:0000256" key="1">
    <source>
        <dbReference type="SAM" id="SignalP"/>
    </source>
</evidence>
<dbReference type="InterPro" id="IPR018637">
    <property type="entry name" value="DUF2059"/>
</dbReference>
<dbReference type="AlphaFoldDB" id="A0A0S3PZ01"/>
<dbReference type="EMBL" id="AP014946">
    <property type="protein sequence ID" value="BAT61151.1"/>
    <property type="molecule type" value="Genomic_DNA"/>
</dbReference>
<reference evidence="3 4" key="1">
    <citation type="submission" date="2015-08" db="EMBL/GenBank/DDBJ databases">
        <title>Investigation of the bacterial diversity of lava forest soil.</title>
        <authorList>
            <person name="Lee J.S."/>
        </authorList>
    </citation>
    <scope>NUCLEOTIDE SEQUENCE [LARGE SCALE GENOMIC DNA]</scope>
    <source>
        <strain evidence="3 4">GJW-30</strain>
    </source>
</reference>
<gene>
    <name evidence="3" type="ORF">GJW-30_1_03707</name>
</gene>
<evidence type="ECO:0000313" key="3">
    <source>
        <dbReference type="EMBL" id="BAT61151.1"/>
    </source>
</evidence>
<evidence type="ECO:0000259" key="2">
    <source>
        <dbReference type="Pfam" id="PF09832"/>
    </source>
</evidence>
<name>A0A0S3PZ01_9BRAD</name>
<keyword evidence="1" id="KW-0732">Signal</keyword>
<protein>
    <recommendedName>
        <fullName evidence="2">DUF2059 domain-containing protein</fullName>
    </recommendedName>
</protein>
<organism evidence="3 4">
    <name type="scientific">Variibacter gotjawalensis</name>
    <dbReference type="NCBI Taxonomy" id="1333996"/>
    <lineage>
        <taxon>Bacteria</taxon>
        <taxon>Pseudomonadati</taxon>
        <taxon>Pseudomonadota</taxon>
        <taxon>Alphaproteobacteria</taxon>
        <taxon>Hyphomicrobiales</taxon>
        <taxon>Nitrobacteraceae</taxon>
        <taxon>Variibacter</taxon>
    </lineage>
</organism>
<accession>A0A0S3PZ01</accession>
<feature type="signal peptide" evidence="1">
    <location>
        <begin position="1"/>
        <end position="28"/>
    </location>
</feature>
<dbReference type="Proteomes" id="UP000236884">
    <property type="component" value="Chromosome"/>
</dbReference>
<evidence type="ECO:0000313" key="4">
    <source>
        <dbReference type="Proteomes" id="UP000236884"/>
    </source>
</evidence>
<keyword evidence="4" id="KW-1185">Reference proteome</keyword>
<feature type="chain" id="PRO_5006615936" description="DUF2059 domain-containing protein" evidence="1">
    <location>
        <begin position="29"/>
        <end position="167"/>
    </location>
</feature>
<proteinExistence type="predicted"/>
<feature type="domain" description="DUF2059" evidence="2">
    <location>
        <begin position="103"/>
        <end position="149"/>
    </location>
</feature>
<sequence>MNLRSFVRGGVAAGLLAISLGMSGQALAQSASHLAAGRDFVIAKAGDQMFERIVLSTVDRTRDFFLQTNTAIAKDLGEVTAQLRVEFAAKRTEIAEIFGRSMAARFTEQELKDASAFYRSPLGQKLAQNEGAAFEEGMGRVRSWAEDFAEVVANRMRVEMKKRGHNL</sequence>
<dbReference type="Pfam" id="PF09832">
    <property type="entry name" value="DUF2059"/>
    <property type="match status" value="1"/>
</dbReference>